<sequence length="152" mass="17269">MGATASSVSIANSTNDIWYCHVGWESSIIDTFSPPDGNTDGVITAISKIEPNNLDERLQTVVGDYLEIKNYKKILPNSYHKWDGYALSWIRQGTCVRVAIERPNQVRVDTLLMYRIFSGPTIGSNNRYDIKYWLDNNKGNYLTRLQDFPSNA</sequence>
<keyword evidence="2" id="KW-1185">Reference proteome</keyword>
<proteinExistence type="predicted"/>
<name>A0AAV2Z8N8_9STRA</name>
<gene>
    <name evidence="1" type="ORF">N0F65_005651</name>
</gene>
<evidence type="ECO:0000313" key="2">
    <source>
        <dbReference type="Proteomes" id="UP001146120"/>
    </source>
</evidence>
<comment type="caution">
    <text evidence="1">The sequence shown here is derived from an EMBL/GenBank/DDBJ whole genome shotgun (WGS) entry which is preliminary data.</text>
</comment>
<organism evidence="1 2">
    <name type="scientific">Lagenidium giganteum</name>
    <dbReference type="NCBI Taxonomy" id="4803"/>
    <lineage>
        <taxon>Eukaryota</taxon>
        <taxon>Sar</taxon>
        <taxon>Stramenopiles</taxon>
        <taxon>Oomycota</taxon>
        <taxon>Peronosporomycetes</taxon>
        <taxon>Pythiales</taxon>
        <taxon>Pythiaceae</taxon>
    </lineage>
</organism>
<accession>A0AAV2Z8N8</accession>
<evidence type="ECO:0000313" key="1">
    <source>
        <dbReference type="EMBL" id="DBA03761.1"/>
    </source>
</evidence>
<dbReference type="AlphaFoldDB" id="A0AAV2Z8N8"/>
<protein>
    <submittedName>
        <fullName evidence="1">Uncharacterized protein</fullName>
    </submittedName>
</protein>
<dbReference type="Proteomes" id="UP001146120">
    <property type="component" value="Unassembled WGS sequence"/>
</dbReference>
<dbReference type="EMBL" id="DAKRPA010000015">
    <property type="protein sequence ID" value="DBA03761.1"/>
    <property type="molecule type" value="Genomic_DNA"/>
</dbReference>
<reference evidence="1" key="1">
    <citation type="submission" date="2022-11" db="EMBL/GenBank/DDBJ databases">
        <authorList>
            <person name="Morgan W.R."/>
            <person name="Tartar A."/>
        </authorList>
    </citation>
    <scope>NUCLEOTIDE SEQUENCE</scope>
    <source>
        <strain evidence="1">ARSEF 373</strain>
    </source>
</reference>
<reference evidence="1" key="2">
    <citation type="journal article" date="2023" name="Microbiol Resour">
        <title>Decontamination and Annotation of the Draft Genome Sequence of the Oomycete Lagenidium giganteum ARSEF 373.</title>
        <authorList>
            <person name="Morgan W.R."/>
            <person name="Tartar A."/>
        </authorList>
    </citation>
    <scope>NUCLEOTIDE SEQUENCE</scope>
    <source>
        <strain evidence="1">ARSEF 373</strain>
    </source>
</reference>